<dbReference type="EMBL" id="CP045429">
    <property type="protein sequence ID" value="QPB83471.1"/>
    <property type="molecule type" value="Genomic_DNA"/>
</dbReference>
<protein>
    <submittedName>
        <fullName evidence="1">Uncharacterized protein</fullName>
    </submittedName>
</protein>
<gene>
    <name evidence="1" type="ORF">CWC22_010925</name>
</gene>
<evidence type="ECO:0000313" key="2">
    <source>
        <dbReference type="Proteomes" id="UP000305729"/>
    </source>
</evidence>
<name>A0A7S7YTQ8_9GAMM</name>
<dbReference type="Proteomes" id="UP000305729">
    <property type="component" value="Chromosome 1"/>
</dbReference>
<evidence type="ECO:0000313" key="1">
    <source>
        <dbReference type="EMBL" id="QPB83471.1"/>
    </source>
</evidence>
<proteinExistence type="predicted"/>
<sequence>MQFIESFSNWLASTMVAQVDDTFDGVYHMDPDDLDDMHCEVAARPGISKENAEAIVYYDKAETVKELVSFLNGHAKIIYV</sequence>
<reference evidence="1 2" key="1">
    <citation type="submission" date="2019-10" db="EMBL/GenBank/DDBJ databases">
        <title>Pseudoalteromonas rubra S4059.</title>
        <authorList>
            <person name="Paulsen S."/>
            <person name="Wang X."/>
        </authorList>
    </citation>
    <scope>NUCLEOTIDE SEQUENCE [LARGE SCALE GENOMIC DNA]</scope>
    <source>
        <strain evidence="1 2">S4059</strain>
    </source>
</reference>
<dbReference type="AlphaFoldDB" id="A0A7S7YTQ8"/>
<organism evidence="1 2">
    <name type="scientific">Pseudoalteromonas rubra</name>
    <dbReference type="NCBI Taxonomy" id="43658"/>
    <lineage>
        <taxon>Bacteria</taxon>
        <taxon>Pseudomonadati</taxon>
        <taxon>Pseudomonadota</taxon>
        <taxon>Gammaproteobacteria</taxon>
        <taxon>Alteromonadales</taxon>
        <taxon>Pseudoalteromonadaceae</taxon>
        <taxon>Pseudoalteromonas</taxon>
    </lineage>
</organism>
<dbReference type="RefSeq" id="WP_138539848.1">
    <property type="nucleotide sequence ID" value="NZ_CP045429.1"/>
</dbReference>
<accession>A0A7S7YTQ8</accession>